<evidence type="ECO:0000256" key="12">
    <source>
        <dbReference type="ARBA" id="ARBA00022801"/>
    </source>
</evidence>
<evidence type="ECO:0000256" key="10">
    <source>
        <dbReference type="ARBA" id="ARBA00022741"/>
    </source>
</evidence>
<organism evidence="27 28">
    <name type="scientific">Laribacter hongkongensis</name>
    <dbReference type="NCBI Taxonomy" id="168471"/>
    <lineage>
        <taxon>Bacteria</taxon>
        <taxon>Pseudomonadati</taxon>
        <taxon>Pseudomonadota</taxon>
        <taxon>Betaproteobacteria</taxon>
        <taxon>Neisseriales</taxon>
        <taxon>Aquaspirillaceae</taxon>
        <taxon>Laribacter</taxon>
    </lineage>
</organism>
<dbReference type="GO" id="GO:0000155">
    <property type="term" value="F:phosphorelay sensor kinase activity"/>
    <property type="evidence" value="ECO:0007669"/>
    <property type="project" value="InterPro"/>
</dbReference>
<dbReference type="InterPro" id="IPR035965">
    <property type="entry name" value="PAS-like_dom_sf"/>
</dbReference>
<reference evidence="28" key="1">
    <citation type="submission" date="2017-06" db="EMBL/GenBank/DDBJ databases">
        <title>Whole genome sequence of Laribacter hongkongensis LHGZ1.</title>
        <authorList>
            <person name="Chen D."/>
            <person name="Wu H."/>
            <person name="Chen J."/>
        </authorList>
    </citation>
    <scope>NUCLEOTIDE SEQUENCE [LARGE SCALE GENOMIC DNA]</scope>
    <source>
        <strain evidence="28">LHGZ1</strain>
    </source>
</reference>
<evidence type="ECO:0000256" key="3">
    <source>
        <dbReference type="ARBA" id="ARBA00001946"/>
    </source>
</evidence>
<dbReference type="EC" id="2.7.13.3" evidence="5"/>
<keyword evidence="11 27" id="KW-0418">Kinase</keyword>
<dbReference type="PROSITE" id="PS50885">
    <property type="entry name" value="HAMP"/>
    <property type="match status" value="1"/>
</dbReference>
<dbReference type="CDD" id="cd06225">
    <property type="entry name" value="HAMP"/>
    <property type="match status" value="1"/>
</dbReference>
<keyword evidence="19" id="KW-0843">Virulence</keyword>
<dbReference type="InterPro" id="IPR004358">
    <property type="entry name" value="Sig_transdc_His_kin-like_C"/>
</dbReference>
<dbReference type="SMART" id="SM00388">
    <property type="entry name" value="HisKA"/>
    <property type="match status" value="1"/>
</dbReference>
<keyword evidence="16 24" id="KW-1133">Transmembrane helix</keyword>
<evidence type="ECO:0000256" key="15">
    <source>
        <dbReference type="ARBA" id="ARBA00022912"/>
    </source>
</evidence>
<keyword evidence="21" id="KW-0464">Manganese</keyword>
<gene>
    <name evidence="27" type="ORF">LHGZ1_0060</name>
</gene>
<dbReference type="Gene3D" id="1.10.287.130">
    <property type="match status" value="1"/>
</dbReference>
<evidence type="ECO:0000256" key="13">
    <source>
        <dbReference type="ARBA" id="ARBA00022840"/>
    </source>
</evidence>
<dbReference type="RefSeq" id="WP_088859791.1">
    <property type="nucleotide sequence ID" value="NZ_CP022115.1"/>
</dbReference>
<feature type="transmembrane region" description="Helical" evidence="24">
    <location>
        <begin position="35"/>
        <end position="57"/>
    </location>
</feature>
<dbReference type="Gene3D" id="3.30.565.10">
    <property type="entry name" value="Histidine kinase-like ATPase, C-terminal domain"/>
    <property type="match status" value="1"/>
</dbReference>
<dbReference type="GO" id="GO:0005524">
    <property type="term" value="F:ATP binding"/>
    <property type="evidence" value="ECO:0007669"/>
    <property type="project" value="UniProtKB-KW"/>
</dbReference>
<evidence type="ECO:0000259" key="26">
    <source>
        <dbReference type="PROSITE" id="PS50885"/>
    </source>
</evidence>
<dbReference type="InterPro" id="IPR003594">
    <property type="entry name" value="HATPase_dom"/>
</dbReference>
<dbReference type="SMART" id="SM00304">
    <property type="entry name" value="HAMP"/>
    <property type="match status" value="1"/>
</dbReference>
<keyword evidence="9 24" id="KW-0812">Transmembrane</keyword>
<keyword evidence="7" id="KW-0597">Phosphoprotein</keyword>
<evidence type="ECO:0000256" key="20">
    <source>
        <dbReference type="ARBA" id="ARBA00023136"/>
    </source>
</evidence>
<dbReference type="GO" id="GO:0004721">
    <property type="term" value="F:phosphoprotein phosphatase activity"/>
    <property type="evidence" value="ECO:0007669"/>
    <property type="project" value="UniProtKB-KW"/>
</dbReference>
<evidence type="ECO:0000313" key="27">
    <source>
        <dbReference type="EMBL" id="ASJ22891.1"/>
    </source>
</evidence>
<dbReference type="PANTHER" id="PTHR44936:SF9">
    <property type="entry name" value="SENSOR PROTEIN CREC"/>
    <property type="match status" value="1"/>
</dbReference>
<evidence type="ECO:0000256" key="9">
    <source>
        <dbReference type="ARBA" id="ARBA00022692"/>
    </source>
</evidence>
<evidence type="ECO:0000256" key="14">
    <source>
        <dbReference type="ARBA" id="ARBA00022842"/>
    </source>
</evidence>
<dbReference type="Pfam" id="PF00512">
    <property type="entry name" value="HisKA"/>
    <property type="match status" value="1"/>
</dbReference>
<dbReference type="Proteomes" id="UP000197424">
    <property type="component" value="Chromosome"/>
</dbReference>
<dbReference type="Gene3D" id="3.30.450.20">
    <property type="entry name" value="PAS domain"/>
    <property type="match status" value="1"/>
</dbReference>
<evidence type="ECO:0000256" key="19">
    <source>
        <dbReference type="ARBA" id="ARBA00023026"/>
    </source>
</evidence>
<evidence type="ECO:0000256" key="21">
    <source>
        <dbReference type="ARBA" id="ARBA00023211"/>
    </source>
</evidence>
<dbReference type="InterPro" id="IPR003660">
    <property type="entry name" value="HAMP_dom"/>
</dbReference>
<keyword evidence="8" id="KW-0808">Transferase</keyword>
<keyword evidence="6" id="KW-1003">Cell membrane</keyword>
<comment type="catalytic activity">
    <reaction evidence="1">
        <text>ATP + protein L-histidine = ADP + protein N-phospho-L-histidine.</text>
        <dbReference type="EC" id="2.7.13.3"/>
    </reaction>
</comment>
<evidence type="ECO:0000256" key="16">
    <source>
        <dbReference type="ARBA" id="ARBA00022989"/>
    </source>
</evidence>
<comment type="cofactor">
    <cofactor evidence="2">
        <name>Mn(2+)</name>
        <dbReference type="ChEBI" id="CHEBI:29035"/>
    </cofactor>
</comment>
<keyword evidence="17" id="KW-0902">Two-component regulatory system</keyword>
<evidence type="ECO:0000256" key="5">
    <source>
        <dbReference type="ARBA" id="ARBA00012438"/>
    </source>
</evidence>
<dbReference type="PIRSF" id="PIRSF037532">
    <property type="entry name" value="STHK_NtrY"/>
    <property type="match status" value="1"/>
</dbReference>
<evidence type="ECO:0000313" key="28">
    <source>
        <dbReference type="Proteomes" id="UP000197424"/>
    </source>
</evidence>
<evidence type="ECO:0000256" key="8">
    <source>
        <dbReference type="ARBA" id="ARBA00022679"/>
    </source>
</evidence>
<evidence type="ECO:0000256" key="6">
    <source>
        <dbReference type="ARBA" id="ARBA00022475"/>
    </source>
</evidence>
<evidence type="ECO:0000256" key="7">
    <source>
        <dbReference type="ARBA" id="ARBA00022553"/>
    </source>
</evidence>
<dbReference type="InterPro" id="IPR003661">
    <property type="entry name" value="HisK_dim/P_dom"/>
</dbReference>
<dbReference type="InterPro" id="IPR036890">
    <property type="entry name" value="HATPase_C_sf"/>
</dbReference>
<accession>A0A248LED7</accession>
<keyword evidence="12" id="KW-0378">Hydrolase</keyword>
<dbReference type="SUPFAM" id="SSF47384">
    <property type="entry name" value="Homodimeric domain of signal transducing histidine kinase"/>
    <property type="match status" value="1"/>
</dbReference>
<dbReference type="InterPro" id="IPR005467">
    <property type="entry name" value="His_kinase_dom"/>
</dbReference>
<evidence type="ECO:0000259" key="25">
    <source>
        <dbReference type="PROSITE" id="PS50109"/>
    </source>
</evidence>
<dbReference type="InterPro" id="IPR036097">
    <property type="entry name" value="HisK_dim/P_sf"/>
</dbReference>
<feature type="transmembrane region" description="Helical" evidence="24">
    <location>
        <begin position="78"/>
        <end position="99"/>
    </location>
</feature>
<evidence type="ECO:0000256" key="4">
    <source>
        <dbReference type="ARBA" id="ARBA00004651"/>
    </source>
</evidence>
<keyword evidence="14" id="KW-0460">Magnesium</keyword>
<evidence type="ECO:0000256" key="11">
    <source>
        <dbReference type="ARBA" id="ARBA00022777"/>
    </source>
</evidence>
<dbReference type="InterPro" id="IPR050980">
    <property type="entry name" value="2C_sensor_his_kinase"/>
</dbReference>
<dbReference type="SUPFAM" id="SSF158472">
    <property type="entry name" value="HAMP domain-like"/>
    <property type="match status" value="1"/>
</dbReference>
<keyword evidence="20 24" id="KW-0472">Membrane</keyword>
<proteinExistence type="predicted"/>
<evidence type="ECO:0000256" key="1">
    <source>
        <dbReference type="ARBA" id="ARBA00000085"/>
    </source>
</evidence>
<dbReference type="CDD" id="cd00082">
    <property type="entry name" value="HisKA"/>
    <property type="match status" value="1"/>
</dbReference>
<dbReference type="GO" id="GO:0005886">
    <property type="term" value="C:plasma membrane"/>
    <property type="evidence" value="ECO:0007669"/>
    <property type="project" value="UniProtKB-SubCell"/>
</dbReference>
<dbReference type="Pfam" id="PF00672">
    <property type="entry name" value="HAMP"/>
    <property type="match status" value="1"/>
</dbReference>
<dbReference type="PRINTS" id="PR00344">
    <property type="entry name" value="BCTRLSENSOR"/>
</dbReference>
<dbReference type="PROSITE" id="PS50109">
    <property type="entry name" value="HIS_KIN"/>
    <property type="match status" value="1"/>
</dbReference>
<dbReference type="Pfam" id="PF02518">
    <property type="entry name" value="HATPase_c"/>
    <property type="match status" value="1"/>
</dbReference>
<dbReference type="AlphaFoldDB" id="A0A248LED7"/>
<sequence length="706" mass="76618">MINSLIVATGLLGLVLLYLLAQASGSTSLLSDHYWLLLGLNALLGLGLALFLGRELLRMRRAVRQRVFGAKLTLRMTTLFMLVAVLPGILVFTMSVQFLNRSIESWFNVNIETALDRGLNLGRSALDVLLANLASRADAAADDLALASPATYGERLPRLRAQLGVRELALFDGSGQLIAVTTRDAGPGDNAAPHLPATLDLDSQGRWQAILPTLDGKGLELVVAHRFDRLGWGSPLVLLATQPVPELLAADADAVEAARADYRQLVLARDGLKSFYRLTLGMTLLLSLFAAVAIGAVLSRRMSAPLTALAAGTRAVAQGDFSRQHPIYRRDELGILTALFNRMTRQLAESRSAEEAARAEIEANRAYLERLLTSLTAGVLAFDGELRLTASNQSAARILEADFDRLGQYPLPEWLAWQPELEPLVTMLYQHFETDGDWQQQVELTDDRLLLVRASRLPETAGWVVVFDDVTDLVHAQRDAAWREVARRLAHEIRNPLTPIQLSAERLAMKLSPRLDEAGADFLTRSTDTIIKQVAALKGMVDAFRDYARAPAGQMTPTDLNAVVSEVALLYESNPSVRLALCPHPLPIVADAALLRQVIHNLVVNAQDATLDVPGAMIQISTALHANGIVLAVSDNGPGFPPEMLARAFEPYVTGKTKGTGLGLAVVKKIIEEHGGTVHAENLEPHGARLCVTLPLSETKCEAVTS</sequence>
<evidence type="ECO:0000256" key="22">
    <source>
        <dbReference type="ARBA" id="ARBA00040454"/>
    </source>
</evidence>
<protein>
    <recommendedName>
        <fullName evidence="22">Signal transduction histidine-protein kinase/phosphatase MprB</fullName>
        <ecNumber evidence="5">2.7.13.3</ecNumber>
    </recommendedName>
    <alternativeName>
        <fullName evidence="23">Mycobacterial persistence regulator B</fullName>
    </alternativeName>
</protein>
<evidence type="ECO:0000256" key="23">
    <source>
        <dbReference type="ARBA" id="ARBA00041776"/>
    </source>
</evidence>
<keyword evidence="13" id="KW-0067">ATP-binding</keyword>
<dbReference type="SMART" id="SM00387">
    <property type="entry name" value="HATPase_c"/>
    <property type="match status" value="1"/>
</dbReference>
<evidence type="ECO:0000256" key="18">
    <source>
        <dbReference type="ARBA" id="ARBA00023016"/>
    </source>
</evidence>
<evidence type="ECO:0000256" key="2">
    <source>
        <dbReference type="ARBA" id="ARBA00001936"/>
    </source>
</evidence>
<dbReference type="EMBL" id="CP022115">
    <property type="protein sequence ID" value="ASJ22891.1"/>
    <property type="molecule type" value="Genomic_DNA"/>
</dbReference>
<dbReference type="SUPFAM" id="SSF55785">
    <property type="entry name" value="PYP-like sensor domain (PAS domain)"/>
    <property type="match status" value="1"/>
</dbReference>
<name>A0A248LED7_9NEIS</name>
<dbReference type="Gene3D" id="6.10.340.10">
    <property type="match status" value="1"/>
</dbReference>
<dbReference type="PANTHER" id="PTHR44936">
    <property type="entry name" value="SENSOR PROTEIN CREC"/>
    <property type="match status" value="1"/>
</dbReference>
<evidence type="ECO:0000256" key="24">
    <source>
        <dbReference type="SAM" id="Phobius"/>
    </source>
</evidence>
<dbReference type="SUPFAM" id="SSF55874">
    <property type="entry name" value="ATPase domain of HSP90 chaperone/DNA topoisomerase II/histidine kinase"/>
    <property type="match status" value="1"/>
</dbReference>
<dbReference type="InterPro" id="IPR017232">
    <property type="entry name" value="NtrY"/>
</dbReference>
<evidence type="ECO:0000256" key="17">
    <source>
        <dbReference type="ARBA" id="ARBA00023012"/>
    </source>
</evidence>
<comment type="cofactor">
    <cofactor evidence="3">
        <name>Mg(2+)</name>
        <dbReference type="ChEBI" id="CHEBI:18420"/>
    </cofactor>
</comment>
<keyword evidence="18" id="KW-0346">Stress response</keyword>
<keyword evidence="10" id="KW-0547">Nucleotide-binding</keyword>
<dbReference type="InterPro" id="IPR045671">
    <property type="entry name" value="NtrY-like_N"/>
</dbReference>
<feature type="domain" description="Histidine kinase" evidence="25">
    <location>
        <begin position="488"/>
        <end position="698"/>
    </location>
</feature>
<dbReference type="Pfam" id="PF19312">
    <property type="entry name" value="NtrY_N"/>
    <property type="match status" value="1"/>
</dbReference>
<feature type="domain" description="HAMP" evidence="26">
    <location>
        <begin position="300"/>
        <end position="352"/>
    </location>
</feature>
<comment type="subcellular location">
    <subcellularLocation>
        <location evidence="4">Cell membrane</location>
        <topology evidence="4">Multi-pass membrane protein</topology>
    </subcellularLocation>
</comment>
<dbReference type="OrthoDB" id="9815750at2"/>
<keyword evidence="15" id="KW-0904">Protein phosphatase</keyword>